<comment type="subcellular location">
    <subcellularLocation>
        <location evidence="1">Nucleus</location>
    </subcellularLocation>
</comment>
<comment type="caution">
    <text evidence="3">The sequence shown here is derived from an EMBL/GenBank/DDBJ whole genome shotgun (WGS) entry which is preliminary data.</text>
</comment>
<dbReference type="CDD" id="cd12148">
    <property type="entry name" value="fungal_TF_MHR"/>
    <property type="match status" value="1"/>
</dbReference>
<accession>A0AAN6M9K9</accession>
<dbReference type="PANTHER" id="PTHR31001">
    <property type="entry name" value="UNCHARACTERIZED TRANSCRIPTIONAL REGULATORY PROTEIN"/>
    <property type="match status" value="1"/>
</dbReference>
<keyword evidence="4" id="KW-1185">Reference proteome</keyword>
<organism evidence="3 4">
    <name type="scientific">Pseudopithomyces chartarum</name>
    <dbReference type="NCBI Taxonomy" id="1892770"/>
    <lineage>
        <taxon>Eukaryota</taxon>
        <taxon>Fungi</taxon>
        <taxon>Dikarya</taxon>
        <taxon>Ascomycota</taxon>
        <taxon>Pezizomycotina</taxon>
        <taxon>Dothideomycetes</taxon>
        <taxon>Pleosporomycetidae</taxon>
        <taxon>Pleosporales</taxon>
        <taxon>Massarineae</taxon>
        <taxon>Didymosphaeriaceae</taxon>
        <taxon>Pseudopithomyces</taxon>
    </lineage>
</organism>
<evidence type="ECO:0000256" key="2">
    <source>
        <dbReference type="ARBA" id="ARBA00023242"/>
    </source>
</evidence>
<evidence type="ECO:0000256" key="1">
    <source>
        <dbReference type="ARBA" id="ARBA00004123"/>
    </source>
</evidence>
<proteinExistence type="predicted"/>
<protein>
    <submittedName>
        <fullName evidence="3">Uncharacterized protein</fullName>
    </submittedName>
</protein>
<dbReference type="Proteomes" id="UP001280581">
    <property type="component" value="Unassembled WGS sequence"/>
</dbReference>
<evidence type="ECO:0000313" key="4">
    <source>
        <dbReference type="Proteomes" id="UP001280581"/>
    </source>
</evidence>
<dbReference type="EMBL" id="WVTA01000001">
    <property type="protein sequence ID" value="KAK3216926.1"/>
    <property type="molecule type" value="Genomic_DNA"/>
</dbReference>
<evidence type="ECO:0000313" key="3">
    <source>
        <dbReference type="EMBL" id="KAK3216926.1"/>
    </source>
</evidence>
<name>A0AAN6M9K9_9PLEO</name>
<sequence length="373" mass="42403">MHTSEHLVGSAKEWAVYQAASSVIARGLGLNKLGPHPEDTIPPSSMTPEQKEALVQREIGRRLWSALTSQDWLCSTSQGMYTLQKRHFTTVLPRHFDEETWEPVHNFSKPVFTHINNYLNEIAHLLIRYLDDMMDASDIESKYNVVLRYDALMRGLCMEKMPPWLSLSTPFNDAWPEWTKWVRRSYQASTAHKIIMIHQSFLGKSFTDARYTYSRWACSSSAKIIIEAMEGRLPHEPQWWVEQAFVVTSGLCLGIDLVHRSERDPEAAKDHQGIQKAIKILQRWPDSRAQNPEFPPNIAPQALADAASANIPKPAAPVQEALELPAGDESWGANDFDIDMTGFEELMETLPLQNGFDNSVFLDSLWNGYGYTV</sequence>
<reference evidence="3 4" key="1">
    <citation type="submission" date="2021-02" db="EMBL/GenBank/DDBJ databases">
        <title>Genome assembly of Pseudopithomyces chartarum.</title>
        <authorList>
            <person name="Jauregui R."/>
            <person name="Singh J."/>
            <person name="Voisey C."/>
        </authorList>
    </citation>
    <scope>NUCLEOTIDE SEQUENCE [LARGE SCALE GENOMIC DNA]</scope>
    <source>
        <strain evidence="3 4">AGR01</strain>
    </source>
</reference>
<gene>
    <name evidence="3" type="ORF">GRF29_1g1399511</name>
</gene>
<dbReference type="AlphaFoldDB" id="A0AAN6M9K9"/>
<keyword evidence="2" id="KW-0539">Nucleus</keyword>
<dbReference type="GO" id="GO:0005634">
    <property type="term" value="C:nucleus"/>
    <property type="evidence" value="ECO:0007669"/>
    <property type="project" value="UniProtKB-SubCell"/>
</dbReference>
<dbReference type="InterPro" id="IPR050613">
    <property type="entry name" value="Sec_Metabolite_Reg"/>
</dbReference>
<dbReference type="PANTHER" id="PTHR31001:SF90">
    <property type="entry name" value="CENTROMERE DNA-BINDING PROTEIN COMPLEX CBF3 SUBUNIT B"/>
    <property type="match status" value="1"/>
</dbReference>